<dbReference type="InterPro" id="IPR037736">
    <property type="entry name" value="PSA3"/>
</dbReference>
<accession>A0A8T0GAL2</accession>
<feature type="region of interest" description="Disordered" evidence="1">
    <location>
        <begin position="243"/>
        <end position="281"/>
    </location>
</feature>
<dbReference type="GO" id="GO:0048564">
    <property type="term" value="P:photosystem I assembly"/>
    <property type="evidence" value="ECO:0007669"/>
    <property type="project" value="InterPro"/>
</dbReference>
<dbReference type="Proteomes" id="UP000822688">
    <property type="component" value="Chromosome 11"/>
</dbReference>
<feature type="compositionally biased region" description="Acidic residues" evidence="1">
    <location>
        <begin position="249"/>
        <end position="271"/>
    </location>
</feature>
<dbReference type="PANTHER" id="PTHR36770:SF1">
    <property type="entry name" value="PHOTOSYSTEM I ASSEMBLY FACTOR PSA3, CHLOROPLASTIC"/>
    <property type="match status" value="1"/>
</dbReference>
<dbReference type="AlphaFoldDB" id="A0A8T0GAL2"/>
<protein>
    <submittedName>
        <fullName evidence="2">Uncharacterized protein</fullName>
    </submittedName>
</protein>
<reference evidence="2 3" key="1">
    <citation type="submission" date="2020-06" db="EMBL/GenBank/DDBJ databases">
        <title>WGS assembly of Ceratodon purpureus strain R40.</title>
        <authorList>
            <person name="Carey S.B."/>
            <person name="Jenkins J."/>
            <person name="Shu S."/>
            <person name="Lovell J.T."/>
            <person name="Sreedasyam A."/>
            <person name="Maumus F."/>
            <person name="Tiley G.P."/>
            <person name="Fernandez-Pozo N."/>
            <person name="Barry K."/>
            <person name="Chen C."/>
            <person name="Wang M."/>
            <person name="Lipzen A."/>
            <person name="Daum C."/>
            <person name="Saski C.A."/>
            <person name="Payton A.C."/>
            <person name="Mcbreen J.C."/>
            <person name="Conrad R.E."/>
            <person name="Kollar L.M."/>
            <person name="Olsson S."/>
            <person name="Huttunen S."/>
            <person name="Landis J.B."/>
            <person name="Wickett N.J."/>
            <person name="Johnson M.G."/>
            <person name="Rensing S.A."/>
            <person name="Grimwood J."/>
            <person name="Schmutz J."/>
            <person name="Mcdaniel S.F."/>
        </authorList>
    </citation>
    <scope>NUCLEOTIDE SEQUENCE [LARGE SCALE GENOMIC DNA]</scope>
    <source>
        <strain evidence="2 3">R40</strain>
    </source>
</reference>
<proteinExistence type="predicted"/>
<comment type="caution">
    <text evidence="2">The sequence shown here is derived from an EMBL/GenBank/DDBJ whole genome shotgun (WGS) entry which is preliminary data.</text>
</comment>
<dbReference type="PANTHER" id="PTHR36770">
    <property type="entry name" value="PHOTOSYSTEM I ASSEMBLY FACTOR PSA3, CHLOROPLASTIC"/>
    <property type="match status" value="1"/>
</dbReference>
<evidence type="ECO:0000313" key="2">
    <source>
        <dbReference type="EMBL" id="KAG0556386.1"/>
    </source>
</evidence>
<evidence type="ECO:0000256" key="1">
    <source>
        <dbReference type="SAM" id="MobiDB-lite"/>
    </source>
</evidence>
<organism evidence="2 3">
    <name type="scientific">Ceratodon purpureus</name>
    <name type="common">Fire moss</name>
    <name type="synonym">Dicranum purpureum</name>
    <dbReference type="NCBI Taxonomy" id="3225"/>
    <lineage>
        <taxon>Eukaryota</taxon>
        <taxon>Viridiplantae</taxon>
        <taxon>Streptophyta</taxon>
        <taxon>Embryophyta</taxon>
        <taxon>Bryophyta</taxon>
        <taxon>Bryophytina</taxon>
        <taxon>Bryopsida</taxon>
        <taxon>Dicranidae</taxon>
        <taxon>Pseudoditrichales</taxon>
        <taxon>Ditrichaceae</taxon>
        <taxon>Ceratodon</taxon>
    </lineage>
</organism>
<evidence type="ECO:0000313" key="3">
    <source>
        <dbReference type="Proteomes" id="UP000822688"/>
    </source>
</evidence>
<sequence>MAMEATMSTSFAAQTPLQSSFWGRGEGSRLSCPGCGCSGVKLGRRSGAGVVTAYLERDSNPLAQFFGRLQGNLPIVGLLSRMLSDEGGVGDDRIQPVEFCRKVEKKCSYEASKAFYEFQERHGAVAKPQYVLLWCWAAAVGAGLLKTDDLLMSAARLRCSYDIQYETENLELLMDDATKRRANSKSVAINVPIEARAEKALDAIMKCCIGASFLEEEDVRPLTIILTTVFPSADATEIERIVTSRLGGSEEDESSLEDDTEELGAEEELVEENTSSSRWAQ</sequence>
<keyword evidence="3" id="KW-1185">Reference proteome</keyword>
<gene>
    <name evidence="2" type="ORF">KC19_11G049800</name>
</gene>
<name>A0A8T0GAL2_CERPU</name>
<dbReference type="EMBL" id="CM026432">
    <property type="protein sequence ID" value="KAG0556386.1"/>
    <property type="molecule type" value="Genomic_DNA"/>
</dbReference>